<sequence length="428" mass="47170">HTHPTPPPAQVAIETTTMPSLTTLTLTLPPIPKWDPPAFTARGGPTTRRTTTPTTTNPPTPTTATTTTVTYRPRPRPSEPLTYPTNPPPTITTTTTTTYPTRRTTTTTQRPRYTTTTQSSYYPSPSYPTPPPTYATRPTTTTTRWTTYPTTTTQSTYPSPSYPTPPPVYTTTQSSYYPSPSYPTPPPAYPTTTRTSYPSSYYPSPSYPSPSYPSPSYPSSSYPSPSYPSPTSFPAPYDSYSARPYPSTTTPRPSPPPPYPESYTRHGQIPHDPKQEGGPPDSPAWLDGIHRPAVPDNGVQQSQQYSSPPRYMYKPGEEESYTSTTVASEPFTRSYVGNMIDIIGPLILPDQPDPLLGYVTKEELEKAVKENKLPKESFGEPNDLVIDEAHLPPGAGYQYILNQMRAKAAAFLQRLYNAAALKQRLRAA</sequence>
<protein>
    <submittedName>
        <fullName evidence="2">Uncharacterized protein</fullName>
    </submittedName>
</protein>
<feature type="compositionally biased region" description="Low complexity" evidence="1">
    <location>
        <begin position="234"/>
        <end position="251"/>
    </location>
</feature>
<comment type="caution">
    <text evidence="2">The sequence shown here is derived from an EMBL/GenBank/DDBJ whole genome shotgun (WGS) entry which is preliminary data.</text>
</comment>
<dbReference type="AlphaFoldDB" id="A0AAV5SD43"/>
<name>A0AAV5SD43_9BILA</name>
<evidence type="ECO:0000313" key="2">
    <source>
        <dbReference type="EMBL" id="GMS80749.1"/>
    </source>
</evidence>
<feature type="compositionally biased region" description="Pro residues" evidence="1">
    <location>
        <begin position="205"/>
        <end position="216"/>
    </location>
</feature>
<feature type="non-terminal residue" evidence="2">
    <location>
        <position position="1"/>
    </location>
</feature>
<evidence type="ECO:0000256" key="1">
    <source>
        <dbReference type="SAM" id="MobiDB-lite"/>
    </source>
</evidence>
<dbReference type="PRINTS" id="PR01217">
    <property type="entry name" value="PRICHEXTENSN"/>
</dbReference>
<feature type="compositionally biased region" description="Low complexity" evidence="1">
    <location>
        <begin position="134"/>
        <end position="159"/>
    </location>
</feature>
<feature type="region of interest" description="Disordered" evidence="1">
    <location>
        <begin position="27"/>
        <end position="308"/>
    </location>
</feature>
<proteinExistence type="predicted"/>
<feature type="compositionally biased region" description="Low complexity" evidence="1">
    <location>
        <begin position="190"/>
        <end position="204"/>
    </location>
</feature>
<feature type="compositionally biased region" description="Low complexity" evidence="1">
    <location>
        <begin position="169"/>
        <end position="179"/>
    </location>
</feature>
<gene>
    <name evidence="2" type="ORF">PENTCL1PPCAC_2924</name>
</gene>
<dbReference type="EMBL" id="BTSX01000001">
    <property type="protein sequence ID" value="GMS80749.1"/>
    <property type="molecule type" value="Genomic_DNA"/>
</dbReference>
<accession>A0AAV5SD43</accession>
<keyword evidence="3" id="KW-1185">Reference proteome</keyword>
<feature type="compositionally biased region" description="Low complexity" evidence="1">
    <location>
        <begin position="91"/>
        <end position="124"/>
    </location>
</feature>
<feature type="compositionally biased region" description="Low complexity" evidence="1">
    <location>
        <begin position="62"/>
        <end position="72"/>
    </location>
</feature>
<feature type="compositionally biased region" description="Pro residues" evidence="1">
    <location>
        <begin position="180"/>
        <end position="189"/>
    </location>
</feature>
<feature type="compositionally biased region" description="Low complexity" evidence="1">
    <location>
        <begin position="45"/>
        <end position="55"/>
    </location>
</feature>
<evidence type="ECO:0000313" key="3">
    <source>
        <dbReference type="Proteomes" id="UP001432027"/>
    </source>
</evidence>
<reference evidence="2" key="1">
    <citation type="submission" date="2023-10" db="EMBL/GenBank/DDBJ databases">
        <title>Genome assembly of Pristionchus species.</title>
        <authorList>
            <person name="Yoshida K."/>
            <person name="Sommer R.J."/>
        </authorList>
    </citation>
    <scope>NUCLEOTIDE SEQUENCE</scope>
    <source>
        <strain evidence="2">RS0144</strain>
    </source>
</reference>
<dbReference type="Proteomes" id="UP001432027">
    <property type="component" value="Unassembled WGS sequence"/>
</dbReference>
<organism evidence="2 3">
    <name type="scientific">Pristionchus entomophagus</name>
    <dbReference type="NCBI Taxonomy" id="358040"/>
    <lineage>
        <taxon>Eukaryota</taxon>
        <taxon>Metazoa</taxon>
        <taxon>Ecdysozoa</taxon>
        <taxon>Nematoda</taxon>
        <taxon>Chromadorea</taxon>
        <taxon>Rhabditida</taxon>
        <taxon>Rhabditina</taxon>
        <taxon>Diplogasteromorpha</taxon>
        <taxon>Diplogasteroidea</taxon>
        <taxon>Neodiplogasteridae</taxon>
        <taxon>Pristionchus</taxon>
    </lineage>
</organism>